<keyword evidence="2" id="KW-1185">Reference proteome</keyword>
<proteinExistence type="predicted"/>
<organism evidence="1 2">
    <name type="scientific">Racocetra fulgida</name>
    <dbReference type="NCBI Taxonomy" id="60492"/>
    <lineage>
        <taxon>Eukaryota</taxon>
        <taxon>Fungi</taxon>
        <taxon>Fungi incertae sedis</taxon>
        <taxon>Mucoromycota</taxon>
        <taxon>Glomeromycotina</taxon>
        <taxon>Glomeromycetes</taxon>
        <taxon>Diversisporales</taxon>
        <taxon>Gigasporaceae</taxon>
        <taxon>Racocetra</taxon>
    </lineage>
</organism>
<reference evidence="1" key="1">
    <citation type="submission" date="2021-06" db="EMBL/GenBank/DDBJ databases">
        <authorList>
            <person name="Kallberg Y."/>
            <person name="Tangrot J."/>
            <person name="Rosling A."/>
        </authorList>
    </citation>
    <scope>NUCLEOTIDE SEQUENCE</scope>
    <source>
        <strain evidence="1">IN212</strain>
    </source>
</reference>
<dbReference type="EMBL" id="CAJVPZ010068074">
    <property type="protein sequence ID" value="CAG8797712.1"/>
    <property type="molecule type" value="Genomic_DNA"/>
</dbReference>
<evidence type="ECO:0000313" key="2">
    <source>
        <dbReference type="Proteomes" id="UP000789396"/>
    </source>
</evidence>
<protein>
    <submittedName>
        <fullName evidence="1">5153_t:CDS:1</fullName>
    </submittedName>
</protein>
<comment type="caution">
    <text evidence="1">The sequence shown here is derived from an EMBL/GenBank/DDBJ whole genome shotgun (WGS) entry which is preliminary data.</text>
</comment>
<accession>A0A9N9JUB6</accession>
<gene>
    <name evidence="1" type="ORF">RFULGI_LOCUS17405</name>
</gene>
<dbReference type="AlphaFoldDB" id="A0A9N9JUB6"/>
<name>A0A9N9JUB6_9GLOM</name>
<sequence>MEQIDQHKKLYYEELDLLYEQPENWDENDNLKPEIMEAFLGKFSENIL</sequence>
<evidence type="ECO:0000313" key="1">
    <source>
        <dbReference type="EMBL" id="CAG8797712.1"/>
    </source>
</evidence>
<dbReference type="Proteomes" id="UP000789396">
    <property type="component" value="Unassembled WGS sequence"/>
</dbReference>
<feature type="non-terminal residue" evidence="1">
    <location>
        <position position="48"/>
    </location>
</feature>